<sequence length="99" mass="9940">MPAAVPDSSSMAMVENTTVAEPYANCAAVGRGMAISVLGAAVGVAVSTGSHFGRLYDGECPHGTGSKRDLTHGAGASGAHGVIPHPVWWDRRALPAAGD</sequence>
<accession>A0ABQ3DZW7</accession>
<dbReference type="Proteomes" id="UP000599437">
    <property type="component" value="Unassembled WGS sequence"/>
</dbReference>
<keyword evidence="2" id="KW-1185">Reference proteome</keyword>
<comment type="caution">
    <text evidence="1">The sequence shown here is derived from an EMBL/GenBank/DDBJ whole genome shotgun (WGS) entry which is preliminary data.</text>
</comment>
<protein>
    <submittedName>
        <fullName evidence="1">Uncharacterized protein</fullName>
    </submittedName>
</protein>
<gene>
    <name evidence="1" type="ORF">GCM10010346_48530</name>
</gene>
<name>A0ABQ3DZW7_9ACTN</name>
<proteinExistence type="predicted"/>
<evidence type="ECO:0000313" key="2">
    <source>
        <dbReference type="Proteomes" id="UP000599437"/>
    </source>
</evidence>
<dbReference type="EMBL" id="BMVO01000019">
    <property type="protein sequence ID" value="GHB18981.1"/>
    <property type="molecule type" value="Genomic_DNA"/>
</dbReference>
<reference evidence="2" key="1">
    <citation type="journal article" date="2019" name="Int. J. Syst. Evol. Microbiol.">
        <title>The Global Catalogue of Microorganisms (GCM) 10K type strain sequencing project: providing services to taxonomists for standard genome sequencing and annotation.</title>
        <authorList>
            <consortium name="The Broad Institute Genomics Platform"/>
            <consortium name="The Broad Institute Genome Sequencing Center for Infectious Disease"/>
            <person name="Wu L."/>
            <person name="Ma J."/>
        </authorList>
    </citation>
    <scope>NUCLEOTIDE SEQUENCE [LARGE SCALE GENOMIC DNA]</scope>
    <source>
        <strain evidence="2">JCM 4737</strain>
    </source>
</reference>
<evidence type="ECO:0000313" key="1">
    <source>
        <dbReference type="EMBL" id="GHB18981.1"/>
    </source>
</evidence>
<organism evidence="1 2">
    <name type="scientific">Streptomyces chryseus</name>
    <dbReference type="NCBI Taxonomy" id="68186"/>
    <lineage>
        <taxon>Bacteria</taxon>
        <taxon>Bacillati</taxon>
        <taxon>Actinomycetota</taxon>
        <taxon>Actinomycetes</taxon>
        <taxon>Kitasatosporales</taxon>
        <taxon>Streptomycetaceae</taxon>
        <taxon>Streptomyces</taxon>
    </lineage>
</organism>